<keyword evidence="2" id="KW-0560">Oxidoreductase</keyword>
<evidence type="ECO:0000313" key="3">
    <source>
        <dbReference type="Proteomes" id="UP000665561"/>
    </source>
</evidence>
<name>A0ABW9XQ09_9BACL</name>
<reference evidence="2 3" key="1">
    <citation type="submission" date="2020-01" db="EMBL/GenBank/DDBJ databases">
        <title>Paenibacillus soybeanensis sp. nov. isolated from the nodules of soybean (Glycine max(L.) Merr).</title>
        <authorList>
            <person name="Wang H."/>
        </authorList>
    </citation>
    <scope>NUCLEOTIDE SEQUENCE [LARGE SCALE GENOMIC DNA]</scope>
    <source>
        <strain evidence="2 3">T1</strain>
    </source>
</reference>
<dbReference type="InterPro" id="IPR007138">
    <property type="entry name" value="ABM_dom"/>
</dbReference>
<evidence type="ECO:0000313" key="2">
    <source>
        <dbReference type="EMBL" id="NBD24718.1"/>
    </source>
</evidence>
<gene>
    <name evidence="2" type="ORF">GT019_12615</name>
</gene>
<keyword evidence="3" id="KW-1185">Reference proteome</keyword>
<feature type="domain" description="ABM" evidence="1">
    <location>
        <begin position="11"/>
        <end position="101"/>
    </location>
</feature>
<dbReference type="Pfam" id="PF03992">
    <property type="entry name" value="ABM"/>
    <property type="match status" value="1"/>
</dbReference>
<dbReference type="Gene3D" id="3.30.70.100">
    <property type="match status" value="1"/>
</dbReference>
<dbReference type="GO" id="GO:0004497">
    <property type="term" value="F:monooxygenase activity"/>
    <property type="evidence" value="ECO:0007669"/>
    <property type="project" value="UniProtKB-KW"/>
</dbReference>
<dbReference type="SUPFAM" id="SSF54909">
    <property type="entry name" value="Dimeric alpha+beta barrel"/>
    <property type="match status" value="1"/>
</dbReference>
<organism evidence="2 3">
    <name type="scientific">Paenibacillus glycinis</name>
    <dbReference type="NCBI Taxonomy" id="2697035"/>
    <lineage>
        <taxon>Bacteria</taxon>
        <taxon>Bacillati</taxon>
        <taxon>Bacillota</taxon>
        <taxon>Bacilli</taxon>
        <taxon>Bacillales</taxon>
        <taxon>Paenibacillaceae</taxon>
        <taxon>Paenibacillus</taxon>
    </lineage>
</organism>
<comment type="caution">
    <text evidence="2">The sequence shown here is derived from an EMBL/GenBank/DDBJ whole genome shotgun (WGS) entry which is preliminary data.</text>
</comment>
<sequence>MTLIAMDAGVLTFINVFTVDPANQERVVELLASATDVSVRHAPGFVSCSLHRSLDGTKVTMYAQWRSEEDYQAMRSDPKPLPYLQEALTIATFEPGMYEVVRTFEPSQA</sequence>
<dbReference type="InterPro" id="IPR011008">
    <property type="entry name" value="Dimeric_a/b-barrel"/>
</dbReference>
<protein>
    <submittedName>
        <fullName evidence="2">Antibiotic biosynthesis monooxygenase</fullName>
    </submittedName>
</protein>
<evidence type="ECO:0000259" key="1">
    <source>
        <dbReference type="PROSITE" id="PS51725"/>
    </source>
</evidence>
<dbReference type="PROSITE" id="PS51725">
    <property type="entry name" value="ABM"/>
    <property type="match status" value="1"/>
</dbReference>
<dbReference type="RefSeq" id="WP_161743536.1">
    <property type="nucleotide sequence ID" value="NZ_JAAAMV010000009.1"/>
</dbReference>
<keyword evidence="2" id="KW-0503">Monooxygenase</keyword>
<dbReference type="Proteomes" id="UP000665561">
    <property type="component" value="Unassembled WGS sequence"/>
</dbReference>
<proteinExistence type="predicted"/>
<dbReference type="EMBL" id="JAAAMV010000009">
    <property type="protein sequence ID" value="NBD24718.1"/>
    <property type="molecule type" value="Genomic_DNA"/>
</dbReference>
<accession>A0ABW9XQ09</accession>